<proteinExistence type="predicted"/>
<dbReference type="RefSeq" id="WP_394849263.1">
    <property type="nucleotide sequence ID" value="NZ_CP089982.1"/>
</dbReference>
<dbReference type="Gene3D" id="1.25.40.10">
    <property type="entry name" value="Tetratricopeptide repeat domain"/>
    <property type="match status" value="1"/>
</dbReference>
<protein>
    <submittedName>
        <fullName evidence="4">Tetratricopeptide repeat protein</fullName>
    </submittedName>
</protein>
<dbReference type="SUPFAM" id="SSF48452">
    <property type="entry name" value="TPR-like"/>
    <property type="match status" value="1"/>
</dbReference>
<keyword evidence="1" id="KW-0802">TPR repeat</keyword>
<name>A0ABZ2KNT7_9BACT</name>
<accession>A0ABZ2KNT7</accession>
<keyword evidence="5" id="KW-1185">Reference proteome</keyword>
<dbReference type="InterPro" id="IPR019734">
    <property type="entry name" value="TPR_rpt"/>
</dbReference>
<feature type="signal peptide" evidence="3">
    <location>
        <begin position="1"/>
        <end position="24"/>
    </location>
</feature>
<gene>
    <name evidence="4" type="ORF">LZC95_17680</name>
</gene>
<keyword evidence="3" id="KW-0732">Signal</keyword>
<evidence type="ECO:0000256" key="1">
    <source>
        <dbReference type="PROSITE-ProRule" id="PRU00339"/>
    </source>
</evidence>
<evidence type="ECO:0000256" key="3">
    <source>
        <dbReference type="SAM" id="SignalP"/>
    </source>
</evidence>
<feature type="compositionally biased region" description="Basic and acidic residues" evidence="2">
    <location>
        <begin position="302"/>
        <end position="319"/>
    </location>
</feature>
<dbReference type="SMART" id="SM00028">
    <property type="entry name" value="TPR"/>
    <property type="match status" value="2"/>
</dbReference>
<dbReference type="Pfam" id="PF14559">
    <property type="entry name" value="TPR_19"/>
    <property type="match status" value="1"/>
</dbReference>
<organism evidence="4 5">
    <name type="scientific">Pendulispora brunnea</name>
    <dbReference type="NCBI Taxonomy" id="2905690"/>
    <lineage>
        <taxon>Bacteria</taxon>
        <taxon>Pseudomonadati</taxon>
        <taxon>Myxococcota</taxon>
        <taxon>Myxococcia</taxon>
        <taxon>Myxococcales</taxon>
        <taxon>Sorangiineae</taxon>
        <taxon>Pendulisporaceae</taxon>
        <taxon>Pendulispora</taxon>
    </lineage>
</organism>
<evidence type="ECO:0000313" key="5">
    <source>
        <dbReference type="Proteomes" id="UP001379533"/>
    </source>
</evidence>
<dbReference type="PROSITE" id="PS50005">
    <property type="entry name" value="TPR"/>
    <property type="match status" value="1"/>
</dbReference>
<sequence>MKRTLALAVALFMALGFGGRPAHADTPPNPWDVAKNPQMRGTYEVHVRARERMIQTESLPLGRLERDKRYEEARAILEEAHAAESPDVRLRFDLGTVYESLNRHAQAAAVLEKALAMAPDHPAAEDAWLMLAYAYAHGNQPLKEREAYIRYLQRATYGSGRVTATLNLAEAEMRLGHLEEAIAGYREAIQLATLVPSAGDTGVLAVWGLAVALDRHGDTSGAMAEAKWATEIDHRRVIEDTVNVFFVPEYERLWYFGLREMALGRNGKNALESALHFRRAESMWAEYVDKADPADPWRARARIHRDSVKKEREEAEKRIKPGKKGAVEPLPHDEVTF</sequence>
<evidence type="ECO:0000256" key="2">
    <source>
        <dbReference type="SAM" id="MobiDB-lite"/>
    </source>
</evidence>
<feature type="repeat" description="TPR" evidence="1">
    <location>
        <begin position="88"/>
        <end position="121"/>
    </location>
</feature>
<evidence type="ECO:0000313" key="4">
    <source>
        <dbReference type="EMBL" id="WXA98649.1"/>
    </source>
</evidence>
<dbReference type="InterPro" id="IPR011990">
    <property type="entry name" value="TPR-like_helical_dom_sf"/>
</dbReference>
<feature type="region of interest" description="Disordered" evidence="2">
    <location>
        <begin position="302"/>
        <end position="337"/>
    </location>
</feature>
<dbReference type="Proteomes" id="UP001379533">
    <property type="component" value="Chromosome"/>
</dbReference>
<feature type="chain" id="PRO_5045624460" evidence="3">
    <location>
        <begin position="25"/>
        <end position="337"/>
    </location>
</feature>
<dbReference type="Pfam" id="PF13181">
    <property type="entry name" value="TPR_8"/>
    <property type="match status" value="1"/>
</dbReference>
<reference evidence="4 5" key="1">
    <citation type="submission" date="2021-12" db="EMBL/GenBank/DDBJ databases">
        <title>Discovery of the Pendulisporaceae a myxobacterial family with distinct sporulation behavior and unique specialized metabolism.</title>
        <authorList>
            <person name="Garcia R."/>
            <person name="Popoff A."/>
            <person name="Bader C.D."/>
            <person name="Loehr J."/>
            <person name="Walesch S."/>
            <person name="Walt C."/>
            <person name="Boldt J."/>
            <person name="Bunk B."/>
            <person name="Haeckl F.J.F.P.J."/>
            <person name="Gunesch A.P."/>
            <person name="Birkelbach J."/>
            <person name="Nuebel U."/>
            <person name="Pietschmann T."/>
            <person name="Bach T."/>
            <person name="Mueller R."/>
        </authorList>
    </citation>
    <scope>NUCLEOTIDE SEQUENCE [LARGE SCALE GENOMIC DNA]</scope>
    <source>
        <strain evidence="4 5">MSr12523</strain>
    </source>
</reference>
<dbReference type="EMBL" id="CP089982">
    <property type="protein sequence ID" value="WXA98649.1"/>
    <property type="molecule type" value="Genomic_DNA"/>
</dbReference>